<dbReference type="EMBL" id="CACVKT020003209">
    <property type="protein sequence ID" value="CAC5382376.1"/>
    <property type="molecule type" value="Genomic_DNA"/>
</dbReference>
<keyword evidence="3" id="KW-1185">Reference proteome</keyword>
<proteinExistence type="predicted"/>
<dbReference type="AlphaFoldDB" id="A0A6J8BFK4"/>
<gene>
    <name evidence="2" type="ORF">MCOR_18214</name>
</gene>
<keyword evidence="1" id="KW-0175">Coiled coil</keyword>
<feature type="coiled-coil region" evidence="1">
    <location>
        <begin position="23"/>
        <end position="113"/>
    </location>
</feature>
<evidence type="ECO:0000313" key="2">
    <source>
        <dbReference type="EMBL" id="CAC5382376.1"/>
    </source>
</evidence>
<accession>A0A6J8BFK4</accession>
<reference evidence="2 3" key="1">
    <citation type="submission" date="2020-06" db="EMBL/GenBank/DDBJ databases">
        <authorList>
            <person name="Li R."/>
            <person name="Bekaert M."/>
        </authorList>
    </citation>
    <scope>NUCLEOTIDE SEQUENCE [LARGE SCALE GENOMIC DNA]</scope>
    <source>
        <strain evidence="3">wild</strain>
    </source>
</reference>
<sequence>MDKEFEAQLNSSEKEKTSAFKRLKEFKANLNSTEKKKISALKRVKEFEQKLKATESDKEDALKKIKEFEAKLNSIEKEKTSALKRVKDFEQKLKTTESDKEDALKKLTEYKSANAYLQKEQTNALETLILNIHMLMTYYDITQIIFDSVKIQYKTRITEAEKSVRLLTQEKSDALTRLSDIMGTKLRDNNPAITDLNDPNRPMKLGDQFSELYENEWTDAFSDIEIYDICLEDIEEQLSGHKKLVYGFSDDEIEPFLKTAKDSVKTNAANYIFLLYRVR</sequence>
<protein>
    <submittedName>
        <fullName evidence="2">Uncharacterized protein</fullName>
    </submittedName>
</protein>
<dbReference type="SUPFAM" id="SSF57997">
    <property type="entry name" value="Tropomyosin"/>
    <property type="match status" value="1"/>
</dbReference>
<organism evidence="2 3">
    <name type="scientific">Mytilus coruscus</name>
    <name type="common">Sea mussel</name>
    <dbReference type="NCBI Taxonomy" id="42192"/>
    <lineage>
        <taxon>Eukaryota</taxon>
        <taxon>Metazoa</taxon>
        <taxon>Spiralia</taxon>
        <taxon>Lophotrochozoa</taxon>
        <taxon>Mollusca</taxon>
        <taxon>Bivalvia</taxon>
        <taxon>Autobranchia</taxon>
        <taxon>Pteriomorphia</taxon>
        <taxon>Mytilida</taxon>
        <taxon>Mytiloidea</taxon>
        <taxon>Mytilidae</taxon>
        <taxon>Mytilinae</taxon>
        <taxon>Mytilus</taxon>
    </lineage>
</organism>
<dbReference type="Proteomes" id="UP000507470">
    <property type="component" value="Unassembled WGS sequence"/>
</dbReference>
<name>A0A6J8BFK4_MYTCO</name>
<evidence type="ECO:0000313" key="3">
    <source>
        <dbReference type="Proteomes" id="UP000507470"/>
    </source>
</evidence>
<dbReference type="OrthoDB" id="6162162at2759"/>
<evidence type="ECO:0000256" key="1">
    <source>
        <dbReference type="SAM" id="Coils"/>
    </source>
</evidence>